<feature type="non-terminal residue" evidence="5">
    <location>
        <position position="226"/>
    </location>
</feature>
<evidence type="ECO:0000313" key="6">
    <source>
        <dbReference type="Proteomes" id="UP001153555"/>
    </source>
</evidence>
<dbReference type="EMBL" id="CACSLK010035018">
    <property type="protein sequence ID" value="CAA0843234.1"/>
    <property type="molecule type" value="Genomic_DNA"/>
</dbReference>
<feature type="compositionally biased region" description="Polar residues" evidence="4">
    <location>
        <begin position="1"/>
        <end position="15"/>
    </location>
</feature>
<comment type="caution">
    <text evidence="5">The sequence shown here is derived from an EMBL/GenBank/DDBJ whole genome shotgun (WGS) entry which is preliminary data.</text>
</comment>
<keyword evidence="2 5" id="KW-0689">Ribosomal protein</keyword>
<keyword evidence="3" id="KW-0687">Ribonucleoprotein</keyword>
<keyword evidence="1" id="KW-0963">Cytoplasm</keyword>
<dbReference type="Pfam" id="PF01015">
    <property type="entry name" value="Ribosomal_S3Ae"/>
    <property type="match status" value="1"/>
</dbReference>
<dbReference type="GO" id="GO:0003735">
    <property type="term" value="F:structural constituent of ribosome"/>
    <property type="evidence" value="ECO:0007669"/>
    <property type="project" value="InterPro"/>
</dbReference>
<dbReference type="OrthoDB" id="1661862at2759"/>
<dbReference type="SMART" id="SM01397">
    <property type="entry name" value="Ribosomal_S3Ae"/>
    <property type="match status" value="1"/>
</dbReference>
<keyword evidence="6" id="KW-1185">Reference proteome</keyword>
<name>A0A9N7RU42_STRHE</name>
<dbReference type="AlphaFoldDB" id="A0A9N7RU42"/>
<feature type="region of interest" description="Disordered" evidence="4">
    <location>
        <begin position="1"/>
        <end position="70"/>
    </location>
</feature>
<dbReference type="GO" id="GO:1990904">
    <property type="term" value="C:ribonucleoprotein complex"/>
    <property type="evidence" value="ECO:0007669"/>
    <property type="project" value="UniProtKB-KW"/>
</dbReference>
<proteinExistence type="predicted"/>
<evidence type="ECO:0000313" key="5">
    <source>
        <dbReference type="EMBL" id="CAA0843234.1"/>
    </source>
</evidence>
<dbReference type="GO" id="GO:0006412">
    <property type="term" value="P:translation"/>
    <property type="evidence" value="ECO:0007669"/>
    <property type="project" value="InterPro"/>
</dbReference>
<evidence type="ECO:0000256" key="2">
    <source>
        <dbReference type="ARBA" id="ARBA00022980"/>
    </source>
</evidence>
<dbReference type="Proteomes" id="UP001153555">
    <property type="component" value="Unassembled WGS sequence"/>
</dbReference>
<dbReference type="GO" id="GO:0005840">
    <property type="term" value="C:ribosome"/>
    <property type="evidence" value="ECO:0007669"/>
    <property type="project" value="UniProtKB-KW"/>
</dbReference>
<gene>
    <name evidence="5" type="ORF">SHERM_09012</name>
</gene>
<feature type="compositionally biased region" description="Low complexity" evidence="4">
    <location>
        <begin position="18"/>
        <end position="43"/>
    </location>
</feature>
<dbReference type="PANTHER" id="PTHR11830">
    <property type="entry name" value="40S RIBOSOMAL PROTEIN S3A"/>
    <property type="match status" value="1"/>
</dbReference>
<accession>A0A9N7RU42</accession>
<reference evidence="5" key="1">
    <citation type="submission" date="2019-12" db="EMBL/GenBank/DDBJ databases">
        <authorList>
            <person name="Scholes J."/>
        </authorList>
    </citation>
    <scope>NUCLEOTIDE SEQUENCE</scope>
</reference>
<organism evidence="5 6">
    <name type="scientific">Striga hermonthica</name>
    <name type="common">Purple witchweed</name>
    <name type="synonym">Buchnera hermonthica</name>
    <dbReference type="NCBI Taxonomy" id="68872"/>
    <lineage>
        <taxon>Eukaryota</taxon>
        <taxon>Viridiplantae</taxon>
        <taxon>Streptophyta</taxon>
        <taxon>Embryophyta</taxon>
        <taxon>Tracheophyta</taxon>
        <taxon>Spermatophyta</taxon>
        <taxon>Magnoliopsida</taxon>
        <taxon>eudicotyledons</taxon>
        <taxon>Gunneridae</taxon>
        <taxon>Pentapetalae</taxon>
        <taxon>asterids</taxon>
        <taxon>lamiids</taxon>
        <taxon>Lamiales</taxon>
        <taxon>Orobanchaceae</taxon>
        <taxon>Buchnereae</taxon>
        <taxon>Striga</taxon>
    </lineage>
</organism>
<dbReference type="InterPro" id="IPR001593">
    <property type="entry name" value="Ribosomal_eS1"/>
</dbReference>
<protein>
    <submittedName>
        <fullName evidence="5">40S ribosomal protein S3a-1</fullName>
    </submittedName>
</protein>
<evidence type="ECO:0000256" key="3">
    <source>
        <dbReference type="ARBA" id="ARBA00023274"/>
    </source>
</evidence>
<evidence type="ECO:0000256" key="1">
    <source>
        <dbReference type="ARBA" id="ARBA00022490"/>
    </source>
</evidence>
<evidence type="ECO:0000256" key="4">
    <source>
        <dbReference type="SAM" id="MobiDB-lite"/>
    </source>
</evidence>
<sequence length="226" mass="25386">MISPTPSANTQQSGHVGSPVEISPSVPSPIAESAPPTSSEPAPLSEPPHNSGGDNGEDNTGAQSTQKRRHTSPVWDFFDRVIVNGEPKVKCLKHRVFEVSFADFQGDEDHSFRKIRLKAEDVQGKNVLTNFWGMDFTTDKLRSLVRKWQSLIEAHVDVKTTDNYTLRLFCIAFTKKRVNQQKRTCYAQSSQIRQVFGPLACPNVLPSLASPHLRFFESWMETYQLP</sequence>